<dbReference type="InterPro" id="IPR001775">
    <property type="entry name" value="GspD/PilQ"/>
</dbReference>
<keyword evidence="2 8" id="KW-0813">Transport</keyword>
<dbReference type="Proteomes" id="UP001170481">
    <property type="component" value="Unassembled WGS sequence"/>
</dbReference>
<dbReference type="InterPro" id="IPR011662">
    <property type="entry name" value="Secretin/TonB_short_N"/>
</dbReference>
<dbReference type="AlphaFoldDB" id="A0AAP4TX61"/>
<sequence length="685" mass="74332">MTRLQRMSLLGLAAVGSLMANVAMAASSLQDLNFTALGGDRMELKLDFVGGVPEVKGYRIETPPRITIDLLDTSSQLDKRRFDLGLSGVDELVALEAGSRTRLVMKLNQSKPYVTRTEGNSLYVIIGEQGGAPGAQPAAASQANAANVPPDNRALEVASEPAVSGIDFRRGTDGEGRVVINFNRSNVESRVTERGRKIYVDIKGVKLPPEMNQVLDVGDFATPVTRIDPQRTRDGVRMVVDASGYYTQLATQAGNELVLEVKPLTREEQAERIKDKFPYTGKKISLNFQNIEVRSVLQIIADFTGLNLVASDNVTGNVTLNLKEVPWDQALDLVLKSNGLASRRMGNVLMVAPAEELAALERKELEANQQVKELAPMTTEYIQVRYAKAADLAALLRGEGGIGLLSERGRVMVDERTNTMLIQDTRDTLESIRGTLEYLDIPVRQVQIEARIVIARSSVSSEIGVNWGLSNSSNGKFGLEGASTGTTSDGGLSVNLGDDSDPGSTFSFGYLSGDILLDLELSALESEGKSQTISQPKIITANQKKAVIKQGQEIPYEEATSSGATNIEFKEAVLALEVTPQITPDNRIIMDLLINNDDVSDDSFNGEPAIDTNEIETQVLVNDGETVVLGGILTSEQIRSVFKTPFLGDLPVIGNLFRYTEESNEKVELLVFITPKIIEDGLAVR</sequence>
<dbReference type="SMART" id="SM00965">
    <property type="entry name" value="STN"/>
    <property type="match status" value="1"/>
</dbReference>
<gene>
    <name evidence="11" type="ORF">Q4535_07325</name>
</gene>
<proteinExistence type="inferred from homology"/>
<dbReference type="NCBIfam" id="TIGR02515">
    <property type="entry name" value="IV_pilus_PilQ"/>
    <property type="match status" value="1"/>
</dbReference>
<reference evidence="11" key="1">
    <citation type="submission" date="2023-07" db="EMBL/GenBank/DDBJ databases">
        <title>Genome content predicts the carbon catabolic preferences of heterotrophic bacteria.</title>
        <authorList>
            <person name="Gralka M."/>
        </authorList>
    </citation>
    <scope>NUCLEOTIDE SEQUENCE</scope>
    <source>
        <strain evidence="11">C2R13</strain>
    </source>
</reference>
<evidence type="ECO:0000259" key="10">
    <source>
        <dbReference type="SMART" id="SM00965"/>
    </source>
</evidence>
<evidence type="ECO:0000256" key="9">
    <source>
        <dbReference type="SAM" id="SignalP"/>
    </source>
</evidence>
<dbReference type="InterPro" id="IPR051808">
    <property type="entry name" value="Type_IV_pilus_biogenesis"/>
</dbReference>
<dbReference type="Pfam" id="PF07660">
    <property type="entry name" value="STN"/>
    <property type="match status" value="1"/>
</dbReference>
<keyword evidence="5" id="KW-0472">Membrane</keyword>
<keyword evidence="4" id="KW-0653">Protein transport</keyword>
<dbReference type="GO" id="GO:0009306">
    <property type="term" value="P:protein secretion"/>
    <property type="evidence" value="ECO:0007669"/>
    <property type="project" value="InterPro"/>
</dbReference>
<accession>A0AAP4TX61</accession>
<evidence type="ECO:0000256" key="6">
    <source>
        <dbReference type="ARBA" id="ARBA00023237"/>
    </source>
</evidence>
<evidence type="ECO:0000313" key="11">
    <source>
        <dbReference type="EMBL" id="MDO6671929.1"/>
    </source>
</evidence>
<dbReference type="Gene3D" id="3.30.1370.130">
    <property type="match status" value="1"/>
</dbReference>
<dbReference type="InterPro" id="IPR021731">
    <property type="entry name" value="AMIN_dom"/>
</dbReference>
<comment type="caution">
    <text evidence="11">The sequence shown here is derived from an EMBL/GenBank/DDBJ whole genome shotgun (WGS) entry which is preliminary data.</text>
</comment>
<feature type="domain" description="Secretin/TonB short N-terminal" evidence="10">
    <location>
        <begin position="306"/>
        <end position="354"/>
    </location>
</feature>
<organism evidence="11 12">
    <name type="scientific">Cobetia amphilecti</name>
    <dbReference type="NCBI Taxonomy" id="1055104"/>
    <lineage>
        <taxon>Bacteria</taxon>
        <taxon>Pseudomonadati</taxon>
        <taxon>Pseudomonadota</taxon>
        <taxon>Gammaproteobacteria</taxon>
        <taxon>Oceanospirillales</taxon>
        <taxon>Halomonadaceae</taxon>
        <taxon>Cobetia</taxon>
    </lineage>
</organism>
<evidence type="ECO:0000256" key="5">
    <source>
        <dbReference type="ARBA" id="ARBA00023136"/>
    </source>
</evidence>
<keyword evidence="6" id="KW-0998">Cell outer membrane</keyword>
<dbReference type="InterPro" id="IPR005644">
    <property type="entry name" value="NolW-like"/>
</dbReference>
<feature type="signal peptide" evidence="9">
    <location>
        <begin position="1"/>
        <end position="25"/>
    </location>
</feature>
<evidence type="ECO:0000256" key="3">
    <source>
        <dbReference type="ARBA" id="ARBA00022729"/>
    </source>
</evidence>
<evidence type="ECO:0000256" key="4">
    <source>
        <dbReference type="ARBA" id="ARBA00022927"/>
    </source>
</evidence>
<dbReference type="PRINTS" id="PR00811">
    <property type="entry name" value="BCTERIALGSPD"/>
</dbReference>
<dbReference type="GO" id="GO:0009279">
    <property type="term" value="C:cell outer membrane"/>
    <property type="evidence" value="ECO:0007669"/>
    <property type="project" value="UniProtKB-SubCell"/>
</dbReference>
<comment type="subcellular location">
    <subcellularLocation>
        <location evidence="8">Cell outer membrane</location>
    </subcellularLocation>
    <subcellularLocation>
        <location evidence="1">Membrane</location>
    </subcellularLocation>
</comment>
<dbReference type="RefSeq" id="WP_107335935.1">
    <property type="nucleotide sequence ID" value="NZ_JAHKQM010000014.1"/>
</dbReference>
<dbReference type="Gene3D" id="2.60.40.3470">
    <property type="match status" value="1"/>
</dbReference>
<dbReference type="PANTHER" id="PTHR30604">
    <property type="entry name" value="PROTEIN TRANSPORT PROTEIN HOFQ"/>
    <property type="match status" value="1"/>
</dbReference>
<dbReference type="Pfam" id="PF03958">
    <property type="entry name" value="Secretin_N"/>
    <property type="match status" value="1"/>
</dbReference>
<dbReference type="InterPro" id="IPR038591">
    <property type="entry name" value="NolW-like_sf"/>
</dbReference>
<dbReference type="InterPro" id="IPR013355">
    <property type="entry name" value="Pilus_4_PilQ"/>
</dbReference>
<dbReference type="Gene3D" id="3.30.1370.120">
    <property type="match status" value="1"/>
</dbReference>
<name>A0AAP4TX61_9GAMM</name>
<dbReference type="Pfam" id="PF00263">
    <property type="entry name" value="Secretin"/>
    <property type="match status" value="1"/>
</dbReference>
<keyword evidence="3 9" id="KW-0732">Signal</keyword>
<dbReference type="Pfam" id="PF11741">
    <property type="entry name" value="AMIN"/>
    <property type="match status" value="2"/>
</dbReference>
<evidence type="ECO:0000256" key="8">
    <source>
        <dbReference type="RuleBase" id="RU004004"/>
    </source>
</evidence>
<dbReference type="PANTHER" id="PTHR30604:SF1">
    <property type="entry name" value="DNA UTILIZATION PROTEIN HOFQ"/>
    <property type="match status" value="1"/>
</dbReference>
<feature type="chain" id="PRO_5042896825" evidence="9">
    <location>
        <begin position="26"/>
        <end position="685"/>
    </location>
</feature>
<evidence type="ECO:0000256" key="7">
    <source>
        <dbReference type="RuleBase" id="RU004003"/>
    </source>
</evidence>
<evidence type="ECO:0000256" key="1">
    <source>
        <dbReference type="ARBA" id="ARBA00004370"/>
    </source>
</evidence>
<protein>
    <submittedName>
        <fullName evidence="11">Type IV pilus secretin PilQ family protein</fullName>
    </submittedName>
</protein>
<evidence type="ECO:0000313" key="12">
    <source>
        <dbReference type="Proteomes" id="UP001170481"/>
    </source>
</evidence>
<dbReference type="EMBL" id="JAUORK010000007">
    <property type="protein sequence ID" value="MDO6671929.1"/>
    <property type="molecule type" value="Genomic_DNA"/>
</dbReference>
<evidence type="ECO:0000256" key="2">
    <source>
        <dbReference type="ARBA" id="ARBA00022448"/>
    </source>
</evidence>
<dbReference type="InterPro" id="IPR004846">
    <property type="entry name" value="T2SS/T3SS_dom"/>
</dbReference>
<comment type="similarity">
    <text evidence="7">Belongs to the bacterial secretin family.</text>
</comment>